<dbReference type="Gene3D" id="3.90.1720.10">
    <property type="entry name" value="endopeptidase domain like (from Nostoc punctiforme)"/>
    <property type="match status" value="1"/>
</dbReference>
<evidence type="ECO:0000256" key="1">
    <source>
        <dbReference type="SAM" id="SignalP"/>
    </source>
</evidence>
<comment type="caution">
    <text evidence="2">The sequence shown here is derived from an EMBL/GenBank/DDBJ whole genome shotgun (WGS) entry which is preliminary data.</text>
</comment>
<feature type="chain" id="PRO_5046636606" evidence="1">
    <location>
        <begin position="23"/>
        <end position="226"/>
    </location>
</feature>
<evidence type="ECO:0000313" key="3">
    <source>
        <dbReference type="Proteomes" id="UP001597282"/>
    </source>
</evidence>
<keyword evidence="3" id="KW-1185">Reference proteome</keyword>
<dbReference type="Proteomes" id="UP001597282">
    <property type="component" value="Unassembled WGS sequence"/>
</dbReference>
<proteinExistence type="predicted"/>
<accession>A0ABW4C953</accession>
<dbReference type="Pfam" id="PF05708">
    <property type="entry name" value="Peptidase_C92"/>
    <property type="match status" value="1"/>
</dbReference>
<reference evidence="3" key="1">
    <citation type="journal article" date="2019" name="Int. J. Syst. Evol. Microbiol.">
        <title>The Global Catalogue of Microorganisms (GCM) 10K type strain sequencing project: providing services to taxonomists for standard genome sequencing and annotation.</title>
        <authorList>
            <consortium name="The Broad Institute Genomics Platform"/>
            <consortium name="The Broad Institute Genome Sequencing Center for Infectious Disease"/>
            <person name="Wu L."/>
            <person name="Ma J."/>
        </authorList>
    </citation>
    <scope>NUCLEOTIDE SEQUENCE [LARGE SCALE GENOMIC DNA]</scope>
    <source>
        <strain evidence="3">S1</strain>
    </source>
</reference>
<dbReference type="EMBL" id="JBHTNU010000007">
    <property type="protein sequence ID" value="MFD1427048.1"/>
    <property type="molecule type" value="Genomic_DNA"/>
</dbReference>
<evidence type="ECO:0000313" key="2">
    <source>
        <dbReference type="EMBL" id="MFD1427048.1"/>
    </source>
</evidence>
<organism evidence="2 3">
    <name type="scientific">Kroppenstedtia sanguinis</name>
    <dbReference type="NCBI Taxonomy" id="1380684"/>
    <lineage>
        <taxon>Bacteria</taxon>
        <taxon>Bacillati</taxon>
        <taxon>Bacillota</taxon>
        <taxon>Bacilli</taxon>
        <taxon>Bacillales</taxon>
        <taxon>Thermoactinomycetaceae</taxon>
        <taxon>Kroppenstedtia</taxon>
    </lineage>
</organism>
<dbReference type="RefSeq" id="WP_380164709.1">
    <property type="nucleotide sequence ID" value="NZ_JBHTNU010000007.1"/>
</dbReference>
<protein>
    <submittedName>
        <fullName evidence="2">YiiX/YebB-like N1pC/P60 family cysteine hydrolase</fullName>
    </submittedName>
</protein>
<dbReference type="InterPro" id="IPR038765">
    <property type="entry name" value="Papain-like_cys_pep_sf"/>
</dbReference>
<dbReference type="InterPro" id="IPR024453">
    <property type="entry name" value="Peptidase_C92"/>
</dbReference>
<name>A0ABW4C953_9BACL</name>
<dbReference type="SUPFAM" id="SSF54001">
    <property type="entry name" value="Cysteine proteinases"/>
    <property type="match status" value="1"/>
</dbReference>
<sequence>MNPKKFAISAIAFSVLATGAFAATVDASSTSSLEADIQKKTKETKEYNKKWSNKIDEKAVVQASKDYGMSTKEAEVAAKKKKDRVGAVLATTDTGASSGKLVGHAGIIHPDSTKYTVESYPGKGKGVKKHKNNWTKRGYKHLKKMYVKKASKTKHKAAAKYAKSKIGKPYNYNFVSKEATKKYYCSQLVWQAWKKKGGKNLDYDGGPSVWPVDLIKSKHTVAYYNK</sequence>
<feature type="signal peptide" evidence="1">
    <location>
        <begin position="1"/>
        <end position="22"/>
    </location>
</feature>
<keyword evidence="1" id="KW-0732">Signal</keyword>
<gene>
    <name evidence="2" type="ORF">ACFQ4Y_08875</name>
</gene>